<dbReference type="VEuPathDB" id="ToxoDB:ETH2_0713700"/>
<evidence type="ECO:0000313" key="5">
    <source>
        <dbReference type="Proteomes" id="UP000030747"/>
    </source>
</evidence>
<feature type="region of interest" description="Disordered" evidence="1">
    <location>
        <begin position="108"/>
        <end position="333"/>
    </location>
</feature>
<accession>H9BA56</accession>
<dbReference type="EMBL" id="HG675595">
    <property type="protein sequence ID" value="CDJ41328.1"/>
    <property type="molecule type" value="Genomic_DNA"/>
</dbReference>
<organism evidence="3">
    <name type="scientific">Eimeria tenella</name>
    <name type="common">Coccidian parasite</name>
    <dbReference type="NCBI Taxonomy" id="5802"/>
    <lineage>
        <taxon>Eukaryota</taxon>
        <taxon>Sar</taxon>
        <taxon>Alveolata</taxon>
        <taxon>Apicomplexa</taxon>
        <taxon>Conoidasida</taxon>
        <taxon>Coccidia</taxon>
        <taxon>Eucoccidiorida</taxon>
        <taxon>Eimeriorina</taxon>
        <taxon>Eimeriidae</taxon>
        <taxon>Eimeria</taxon>
    </lineage>
</organism>
<reference evidence="4" key="3">
    <citation type="submission" date="2013-10" db="EMBL/GenBank/DDBJ databases">
        <authorList>
            <person name="Aslett M."/>
        </authorList>
    </citation>
    <scope>NUCLEOTIDE SEQUENCE [LARGE SCALE GENOMIC DNA]</scope>
    <source>
        <strain evidence="4">Houghton</strain>
    </source>
</reference>
<keyword evidence="5" id="KW-1185">Reference proteome</keyword>
<feature type="compositionally biased region" description="Polar residues" evidence="1">
    <location>
        <begin position="248"/>
        <end position="268"/>
    </location>
</feature>
<keyword evidence="2" id="KW-0472">Membrane</keyword>
<name>H9BA56_EIMTE</name>
<gene>
    <name evidence="4" type="ORF">ETH_00014775</name>
</gene>
<evidence type="ECO:0000256" key="2">
    <source>
        <dbReference type="SAM" id="Phobius"/>
    </source>
</evidence>
<feature type="compositionally biased region" description="Basic and acidic residues" evidence="1">
    <location>
        <begin position="132"/>
        <end position="144"/>
    </location>
</feature>
<dbReference type="OrthoDB" id="10496074at2759"/>
<protein>
    <submittedName>
        <fullName evidence="3">Uncharacterized protein</fullName>
    </submittedName>
</protein>
<evidence type="ECO:0000313" key="3">
    <source>
        <dbReference type="EMBL" id="AET50866.1"/>
    </source>
</evidence>
<dbReference type="VEuPathDB" id="ToxoDB:ETH_00014775"/>
<feature type="compositionally biased region" description="Polar residues" evidence="1">
    <location>
        <begin position="218"/>
        <end position="231"/>
    </location>
</feature>
<feature type="compositionally biased region" description="Polar residues" evidence="1">
    <location>
        <begin position="165"/>
        <end position="182"/>
    </location>
</feature>
<sequence>MELAVSGGPSPRQRGEGDTVVVSSFSASSRKPYVEVHNGSHHRRAISATAIGAVLASLVTILLAIATCLYPAIRATSVRAPQRRLASGNWWEGDPLSPSSLLCDEVLTSGDESSDEFPPTQAQSGSTPPRKRAYEGGATDKTECSHTGGAGSEGSKRFRPIDLDSTPSPQGSPVTESGQNSTPPSPEGPLMLFLEESLSGDEDHNGTQQPSPQPPKTVDNSVNTGADQTQGGADCAEDSDGSGESSSTQGRGPQSPETVDNSVGTGADQTHGAGCAKDSEASGKDGPGSGGGMSPQEEMSTPSPSPVVVEGTVHAGDSAKSHNGESSKHQSEG</sequence>
<dbReference type="GeneID" id="25252112"/>
<keyword evidence="2" id="KW-0812">Transmembrane</keyword>
<dbReference type="RefSeq" id="XP_013232078.1">
    <property type="nucleotide sequence ID" value="XM_013376624.1"/>
</dbReference>
<feature type="compositionally biased region" description="Basic and acidic residues" evidence="1">
    <location>
        <begin position="317"/>
        <end position="333"/>
    </location>
</feature>
<dbReference type="EMBL" id="JN987643">
    <property type="protein sequence ID" value="AET50866.1"/>
    <property type="molecule type" value="mRNA"/>
</dbReference>
<evidence type="ECO:0000313" key="4">
    <source>
        <dbReference type="EMBL" id="CDJ41328.1"/>
    </source>
</evidence>
<reference evidence="4" key="2">
    <citation type="submission" date="2013-10" db="EMBL/GenBank/DDBJ databases">
        <title>Genomic analysis of the causative agents of coccidiosis in chickens.</title>
        <authorList>
            <person name="Reid A.J."/>
            <person name="Blake D."/>
            <person name="Billington K."/>
            <person name="Browne H."/>
            <person name="Dunn M."/>
            <person name="Hung S."/>
            <person name="Kawahara F."/>
            <person name="Miranda-Saavedra D."/>
            <person name="Mourier T."/>
            <person name="Nagra H."/>
            <person name="Otto T.D."/>
            <person name="Rawlings N."/>
            <person name="Sanchez A."/>
            <person name="Sanders M."/>
            <person name="Subramaniam C."/>
            <person name="Tay Y."/>
            <person name="Dear P."/>
            <person name="Doerig C."/>
            <person name="Gruber A."/>
            <person name="Parkinson J."/>
            <person name="Shirley M."/>
            <person name="Wan K.L."/>
            <person name="Berriman M."/>
            <person name="Tomley F."/>
            <person name="Pain A."/>
        </authorList>
    </citation>
    <scope>NUCLEOTIDE SEQUENCE [LARGE SCALE GENOMIC DNA]</scope>
    <source>
        <strain evidence="4">Houghton</strain>
    </source>
</reference>
<proteinExistence type="evidence at transcript level"/>
<feature type="transmembrane region" description="Helical" evidence="2">
    <location>
        <begin position="50"/>
        <end position="73"/>
    </location>
</feature>
<reference evidence="3" key="1">
    <citation type="journal article" date="2012" name="BMC Genomics">
        <title>Characterisation of full-length cDNA sequences provides insights into the Eimeria tenella transcriptome.</title>
        <authorList>
            <person name="Amiruddin N."/>
            <person name="Lee X.W."/>
            <person name="Blake D.P."/>
            <person name="Suzuki Y."/>
            <person name="Tay Y.L."/>
            <person name="Lim L.S."/>
            <person name="Tomley F.M."/>
            <person name="Watanabe J."/>
            <person name="Sugimoto C."/>
            <person name="Wan K.L."/>
        </authorList>
    </citation>
    <scope>NUCLEOTIDE SEQUENCE</scope>
    <source>
        <strain evidence="3">Houghton</strain>
    </source>
</reference>
<evidence type="ECO:0000256" key="1">
    <source>
        <dbReference type="SAM" id="MobiDB-lite"/>
    </source>
</evidence>
<keyword evidence="2" id="KW-1133">Transmembrane helix</keyword>
<dbReference type="AlphaFoldDB" id="H9BA56"/>
<dbReference type="Proteomes" id="UP000030747">
    <property type="component" value="Unassembled WGS sequence"/>
</dbReference>